<evidence type="ECO:0000256" key="13">
    <source>
        <dbReference type="ARBA" id="ARBA00022842"/>
    </source>
</evidence>
<dbReference type="PROSITE" id="PS00369">
    <property type="entry name" value="PTS_HPR_HIS"/>
    <property type="match status" value="1"/>
</dbReference>
<protein>
    <recommendedName>
        <fullName evidence="5">phosphoenolpyruvate--protein phosphotransferase</fullName>
        <ecNumber evidence="5">2.7.3.9</ecNumber>
    </recommendedName>
</protein>
<keyword evidence="12" id="KW-0418">Kinase</keyword>
<dbReference type="Gene3D" id="3.30.1340.10">
    <property type="entry name" value="HPr-like"/>
    <property type="match status" value="1"/>
</dbReference>
<dbReference type="SUPFAM" id="SSF51261">
    <property type="entry name" value="Duplicated hybrid motif"/>
    <property type="match status" value="1"/>
</dbReference>
<sequence>MSERTLTEARAADDGAAKGPVALVAPLPGLVSPLAETPDPAFAGGALGDGLAVDPTGATLRAPCAGVIVAVATARHAVTIRAENGAEILLHVGVETVALEGEGFRTLTRAGARVDAGAPLIAFDMDFVARRAKSLVTPVLVVNGEAFAVTRRAAAGEIAEGDFLFEVAPRAVAPATEYKADDETKAEETALVAMPHGIHARPAADIAAAARAFASDVRLVVGAREANARSVSSLMSLGAKMGDAARVLARGRDALEAARAVAALIGPSGRSARRKGDDDPQTEENSVAGPFAGETVLTGVCAAPGFAVGEAVLLAPESREEDYENKGLEVERAALDAAREAARRRLVEAMDGAGQAQRGILRAHADLLDDPELAEAAAARVAAGESALAAWRGVMREQAARMRAMADPRMAERAADFLDLERQVADVLLGRAPQASPMAEGAVLIAEEVYPSQLLRADGARPAAIATAAGGASSHAAILAASLGAPMVVAAGRDLLRAPAGAPVIVDADRGEIVVNPNADRLARARERLARRRARRAQALETARAACRTRDGARIEALANLASPAEARLAVENFAEGCGLLRTEFLFLDRLSPPDEDEQAEQYQAVADALGARPLAIRTLDIGADKPAPYLALEREENPALGLRGLRVGLERRDLLEAQLRAILRVKARGPLQIMLPMVSFSDELAAARAMLDELRAAMGREEPVPLGVMVETPAAALIAGRLAEAADFFSIGTNDLAQYALAIDRGHPGLAGRLDPLHPAVLRLVAMTAEAGAARGRSVSVCGGAASDLAAAAVLVGLGVGRLSAAPARVPEIKAFIRTVTMEECREAARRALAAREAAEVRAIAREIWPHLDEER</sequence>
<feature type="domain" description="HPr" evidence="16">
    <location>
        <begin position="185"/>
        <end position="284"/>
    </location>
</feature>
<name>A0A239PPQ8_9PROT</name>
<evidence type="ECO:0000259" key="16">
    <source>
        <dbReference type="PROSITE" id="PS51350"/>
    </source>
</evidence>
<dbReference type="InterPro" id="IPR015813">
    <property type="entry name" value="Pyrv/PenolPyrv_kinase-like_dom"/>
</dbReference>
<keyword evidence="7" id="KW-0963">Cytoplasm</keyword>
<evidence type="ECO:0000256" key="2">
    <source>
        <dbReference type="ARBA" id="ARBA00001946"/>
    </source>
</evidence>
<dbReference type="InterPro" id="IPR036618">
    <property type="entry name" value="PtsI_HPr-bd_sf"/>
</dbReference>
<dbReference type="GO" id="GO:0016301">
    <property type="term" value="F:kinase activity"/>
    <property type="evidence" value="ECO:0007669"/>
    <property type="project" value="UniProtKB-KW"/>
</dbReference>
<dbReference type="InterPro" id="IPR050499">
    <property type="entry name" value="PEP-utilizing_PTS_enzyme"/>
</dbReference>
<dbReference type="Pfam" id="PF00381">
    <property type="entry name" value="PTS-HPr"/>
    <property type="match status" value="1"/>
</dbReference>
<keyword evidence="9 17" id="KW-0808">Transferase</keyword>
<evidence type="ECO:0000256" key="6">
    <source>
        <dbReference type="ARBA" id="ARBA00022448"/>
    </source>
</evidence>
<evidence type="ECO:0000256" key="5">
    <source>
        <dbReference type="ARBA" id="ARBA00012232"/>
    </source>
</evidence>
<evidence type="ECO:0000256" key="4">
    <source>
        <dbReference type="ARBA" id="ARBA00007837"/>
    </source>
</evidence>
<dbReference type="InterPro" id="IPR011055">
    <property type="entry name" value="Dup_hybrid_motif"/>
</dbReference>
<comment type="catalytic activity">
    <reaction evidence="1">
        <text>L-histidyl-[protein] + phosphoenolpyruvate = N(pros)-phospho-L-histidyl-[protein] + pyruvate</text>
        <dbReference type="Rhea" id="RHEA:23880"/>
        <dbReference type="Rhea" id="RHEA-COMP:9745"/>
        <dbReference type="Rhea" id="RHEA-COMP:9746"/>
        <dbReference type="ChEBI" id="CHEBI:15361"/>
        <dbReference type="ChEBI" id="CHEBI:29979"/>
        <dbReference type="ChEBI" id="CHEBI:58702"/>
        <dbReference type="ChEBI" id="CHEBI:64837"/>
        <dbReference type="EC" id="2.7.3.9"/>
    </reaction>
</comment>
<dbReference type="GO" id="GO:0008965">
    <property type="term" value="F:phosphoenolpyruvate-protein phosphotransferase activity"/>
    <property type="evidence" value="ECO:0007669"/>
    <property type="project" value="UniProtKB-EC"/>
</dbReference>
<evidence type="ECO:0000256" key="14">
    <source>
        <dbReference type="SAM" id="MobiDB-lite"/>
    </source>
</evidence>
<dbReference type="InterPro" id="IPR008279">
    <property type="entry name" value="PEP-util_enz_mobile_dom"/>
</dbReference>
<evidence type="ECO:0000256" key="8">
    <source>
        <dbReference type="ARBA" id="ARBA00022597"/>
    </source>
</evidence>
<dbReference type="Pfam" id="PF02896">
    <property type="entry name" value="PEP-utilizers_C"/>
    <property type="match status" value="1"/>
</dbReference>
<dbReference type="AlphaFoldDB" id="A0A239PPQ8"/>
<gene>
    <name evidence="17" type="ORF">SAMN06297382_1142</name>
</gene>
<evidence type="ECO:0000256" key="9">
    <source>
        <dbReference type="ARBA" id="ARBA00022679"/>
    </source>
</evidence>
<evidence type="ECO:0000256" key="12">
    <source>
        <dbReference type="ARBA" id="ARBA00022777"/>
    </source>
</evidence>
<dbReference type="Gene3D" id="3.20.20.60">
    <property type="entry name" value="Phosphoenolpyruvate-binding domains"/>
    <property type="match status" value="1"/>
</dbReference>
<evidence type="ECO:0000256" key="7">
    <source>
        <dbReference type="ARBA" id="ARBA00022490"/>
    </source>
</evidence>
<dbReference type="InterPro" id="IPR035895">
    <property type="entry name" value="HPr-like_sf"/>
</dbReference>
<dbReference type="Pfam" id="PF05524">
    <property type="entry name" value="PEP-utilisers_N"/>
    <property type="match status" value="1"/>
</dbReference>
<keyword evidence="18" id="KW-1185">Reference proteome</keyword>
<dbReference type="RefSeq" id="WP_089411637.1">
    <property type="nucleotide sequence ID" value="NZ_FZQA01000002.1"/>
</dbReference>
<dbReference type="InterPro" id="IPR008731">
    <property type="entry name" value="PTS_EIN"/>
</dbReference>
<comment type="similarity">
    <text evidence="4">Belongs to the PEP-utilizing enzyme family.</text>
</comment>
<evidence type="ECO:0000259" key="15">
    <source>
        <dbReference type="PROSITE" id="PS51093"/>
    </source>
</evidence>
<dbReference type="InterPro" id="IPR036637">
    <property type="entry name" value="Phosphohistidine_dom_sf"/>
</dbReference>
<dbReference type="SUPFAM" id="SSF55594">
    <property type="entry name" value="HPr-like"/>
    <property type="match status" value="1"/>
</dbReference>
<evidence type="ECO:0000256" key="11">
    <source>
        <dbReference type="ARBA" id="ARBA00022723"/>
    </source>
</evidence>
<dbReference type="PANTHER" id="PTHR46244">
    <property type="entry name" value="PHOSPHOENOLPYRUVATE-PROTEIN PHOSPHOTRANSFERASE"/>
    <property type="match status" value="1"/>
</dbReference>
<dbReference type="InterPro" id="IPR001020">
    <property type="entry name" value="PTS_HPr_His_P_site"/>
</dbReference>
<keyword evidence="13" id="KW-0460">Magnesium</keyword>
<dbReference type="GO" id="GO:0009401">
    <property type="term" value="P:phosphoenolpyruvate-dependent sugar phosphotransferase system"/>
    <property type="evidence" value="ECO:0007669"/>
    <property type="project" value="UniProtKB-KW"/>
</dbReference>
<dbReference type="InterPro" id="IPR000032">
    <property type="entry name" value="HPr-like"/>
</dbReference>
<dbReference type="SUPFAM" id="SSF47831">
    <property type="entry name" value="Enzyme I of the PEP:sugar phosphotransferase system HPr-binding (sub)domain"/>
    <property type="match status" value="1"/>
</dbReference>
<comment type="cofactor">
    <cofactor evidence="2">
        <name>Mg(2+)</name>
        <dbReference type="ChEBI" id="CHEBI:18420"/>
    </cofactor>
</comment>
<dbReference type="PANTHER" id="PTHR46244:SF6">
    <property type="entry name" value="PHOSPHOENOLPYRUVATE-PROTEIN PHOSPHOTRANSFERASE"/>
    <property type="match status" value="1"/>
</dbReference>
<dbReference type="NCBIfam" id="TIGR01417">
    <property type="entry name" value="PTS_I_fam"/>
    <property type="match status" value="1"/>
</dbReference>
<dbReference type="EMBL" id="FZQA01000002">
    <property type="protein sequence ID" value="SNT72110.1"/>
    <property type="molecule type" value="Genomic_DNA"/>
</dbReference>
<reference evidence="17 18" key="1">
    <citation type="submission" date="2017-07" db="EMBL/GenBank/DDBJ databases">
        <authorList>
            <person name="Sun Z.S."/>
            <person name="Albrecht U."/>
            <person name="Echele G."/>
            <person name="Lee C.C."/>
        </authorList>
    </citation>
    <scope>NUCLEOTIDE SEQUENCE [LARGE SCALE GENOMIC DNA]</scope>
    <source>
        <strain evidence="17 18">CGMCC 1.12710</strain>
    </source>
</reference>
<organism evidence="17 18">
    <name type="scientific">Amphiplicatus metriothermophilus</name>
    <dbReference type="NCBI Taxonomy" id="1519374"/>
    <lineage>
        <taxon>Bacteria</taxon>
        <taxon>Pseudomonadati</taxon>
        <taxon>Pseudomonadota</taxon>
        <taxon>Alphaproteobacteria</taxon>
        <taxon>Parvularculales</taxon>
        <taxon>Parvularculaceae</taxon>
        <taxon>Amphiplicatus</taxon>
    </lineage>
</organism>
<dbReference type="InterPro" id="IPR001127">
    <property type="entry name" value="PTS_EIIA_1_perm"/>
</dbReference>
<dbReference type="Pfam" id="PF00391">
    <property type="entry name" value="PEP-utilizers"/>
    <property type="match status" value="1"/>
</dbReference>
<evidence type="ECO:0000256" key="3">
    <source>
        <dbReference type="ARBA" id="ARBA00004496"/>
    </source>
</evidence>
<evidence type="ECO:0000313" key="17">
    <source>
        <dbReference type="EMBL" id="SNT72110.1"/>
    </source>
</evidence>
<evidence type="ECO:0000313" key="18">
    <source>
        <dbReference type="Proteomes" id="UP000198346"/>
    </source>
</evidence>
<proteinExistence type="inferred from homology"/>
<comment type="subcellular location">
    <subcellularLocation>
        <location evidence="3">Cytoplasm</location>
    </subcellularLocation>
</comment>
<dbReference type="NCBIfam" id="TIGR01003">
    <property type="entry name" value="PTS_HPr_family"/>
    <property type="match status" value="1"/>
</dbReference>
<accession>A0A239PPQ8</accession>
<dbReference type="Gene3D" id="1.10.274.10">
    <property type="entry name" value="PtsI, HPr-binding domain"/>
    <property type="match status" value="1"/>
</dbReference>
<dbReference type="Proteomes" id="UP000198346">
    <property type="component" value="Unassembled WGS sequence"/>
</dbReference>
<feature type="region of interest" description="Disordered" evidence="14">
    <location>
        <begin position="269"/>
        <end position="290"/>
    </location>
</feature>
<evidence type="ECO:0000256" key="10">
    <source>
        <dbReference type="ARBA" id="ARBA00022683"/>
    </source>
</evidence>
<dbReference type="PROSITE" id="PS00742">
    <property type="entry name" value="PEP_ENZYMES_2"/>
    <property type="match status" value="1"/>
</dbReference>
<dbReference type="PRINTS" id="PR00107">
    <property type="entry name" value="PHOSPHOCPHPR"/>
</dbReference>
<dbReference type="PROSITE" id="PS51350">
    <property type="entry name" value="PTS_HPR_DOM"/>
    <property type="match status" value="1"/>
</dbReference>
<dbReference type="InterPro" id="IPR000121">
    <property type="entry name" value="PEP_util_C"/>
</dbReference>
<dbReference type="OrthoDB" id="9765468at2"/>
<dbReference type="SUPFAM" id="SSF52009">
    <property type="entry name" value="Phosphohistidine domain"/>
    <property type="match status" value="1"/>
</dbReference>
<dbReference type="NCBIfam" id="TIGR00830">
    <property type="entry name" value="PTBA"/>
    <property type="match status" value="1"/>
</dbReference>
<dbReference type="PROSITE" id="PS51093">
    <property type="entry name" value="PTS_EIIA_TYPE_1"/>
    <property type="match status" value="1"/>
</dbReference>
<keyword evidence="8" id="KW-0762">Sugar transport</keyword>
<dbReference type="PROSITE" id="PS00371">
    <property type="entry name" value="PTS_EIIA_TYPE_1_HIS"/>
    <property type="match status" value="1"/>
</dbReference>
<dbReference type="GO" id="GO:0046872">
    <property type="term" value="F:metal ion binding"/>
    <property type="evidence" value="ECO:0007669"/>
    <property type="project" value="UniProtKB-KW"/>
</dbReference>
<keyword evidence="6" id="KW-0813">Transport</keyword>
<dbReference type="Gene3D" id="3.50.30.10">
    <property type="entry name" value="Phosphohistidine domain"/>
    <property type="match status" value="1"/>
</dbReference>
<keyword evidence="11" id="KW-0479">Metal-binding</keyword>
<dbReference type="InterPro" id="IPR040442">
    <property type="entry name" value="Pyrv_kinase-like_dom_sf"/>
</dbReference>
<keyword evidence="17" id="KW-0670">Pyruvate</keyword>
<dbReference type="EC" id="2.7.3.9" evidence="5"/>
<evidence type="ECO:0000256" key="1">
    <source>
        <dbReference type="ARBA" id="ARBA00000683"/>
    </source>
</evidence>
<dbReference type="Pfam" id="PF00358">
    <property type="entry name" value="PTS_EIIA_1"/>
    <property type="match status" value="1"/>
</dbReference>
<feature type="domain" description="PTS EIIA type-1" evidence="15">
    <location>
        <begin position="39"/>
        <end position="143"/>
    </location>
</feature>
<dbReference type="InterPro" id="IPR006318">
    <property type="entry name" value="PTS_EI-like"/>
</dbReference>
<dbReference type="SUPFAM" id="SSF51621">
    <property type="entry name" value="Phosphoenolpyruvate/pyruvate domain"/>
    <property type="match status" value="1"/>
</dbReference>
<dbReference type="GO" id="GO:0005737">
    <property type="term" value="C:cytoplasm"/>
    <property type="evidence" value="ECO:0007669"/>
    <property type="project" value="UniProtKB-SubCell"/>
</dbReference>
<keyword evidence="10" id="KW-0598">Phosphotransferase system</keyword>
<dbReference type="PRINTS" id="PR01736">
    <property type="entry name" value="PHPHTRNFRASE"/>
</dbReference>
<dbReference type="InterPro" id="IPR023151">
    <property type="entry name" value="PEP_util_CS"/>
</dbReference>
<dbReference type="Gene3D" id="2.70.70.10">
    <property type="entry name" value="Glucose Permease (Domain IIA)"/>
    <property type="match status" value="1"/>
</dbReference>